<comment type="caution">
    <text evidence="2">The sequence shown here is derived from an EMBL/GenBank/DDBJ whole genome shotgun (WGS) entry which is preliminary data.</text>
</comment>
<dbReference type="EMBL" id="JALLPB020000354">
    <property type="protein sequence ID" value="KAL3810077.1"/>
    <property type="molecule type" value="Genomic_DNA"/>
</dbReference>
<accession>A0ABD3RAZ1</accession>
<protein>
    <submittedName>
        <fullName evidence="2">Uncharacterized protein</fullName>
    </submittedName>
</protein>
<keyword evidence="3" id="KW-1185">Reference proteome</keyword>
<feature type="region of interest" description="Disordered" evidence="1">
    <location>
        <begin position="277"/>
        <end position="298"/>
    </location>
</feature>
<feature type="region of interest" description="Disordered" evidence="1">
    <location>
        <begin position="162"/>
        <end position="206"/>
    </location>
</feature>
<proteinExistence type="predicted"/>
<evidence type="ECO:0000256" key="1">
    <source>
        <dbReference type="SAM" id="MobiDB-lite"/>
    </source>
</evidence>
<reference evidence="2 3" key="1">
    <citation type="submission" date="2024-10" db="EMBL/GenBank/DDBJ databases">
        <title>Updated reference genomes for cyclostephanoid diatoms.</title>
        <authorList>
            <person name="Roberts W.R."/>
            <person name="Alverson A.J."/>
        </authorList>
    </citation>
    <scope>NUCLEOTIDE SEQUENCE [LARGE SCALE GENOMIC DNA]</scope>
    <source>
        <strain evidence="2 3">AJA228-03</strain>
    </source>
</reference>
<feature type="compositionally biased region" description="Acidic residues" evidence="1">
    <location>
        <begin position="287"/>
        <end position="298"/>
    </location>
</feature>
<dbReference type="Proteomes" id="UP001530377">
    <property type="component" value="Unassembled WGS sequence"/>
</dbReference>
<organism evidence="2 3">
    <name type="scientific">Cyclostephanos tholiformis</name>
    <dbReference type="NCBI Taxonomy" id="382380"/>
    <lineage>
        <taxon>Eukaryota</taxon>
        <taxon>Sar</taxon>
        <taxon>Stramenopiles</taxon>
        <taxon>Ochrophyta</taxon>
        <taxon>Bacillariophyta</taxon>
        <taxon>Coscinodiscophyceae</taxon>
        <taxon>Thalassiosirophycidae</taxon>
        <taxon>Stephanodiscales</taxon>
        <taxon>Stephanodiscaceae</taxon>
        <taxon>Cyclostephanos</taxon>
    </lineage>
</organism>
<feature type="compositionally biased region" description="Low complexity" evidence="1">
    <location>
        <begin position="189"/>
        <end position="198"/>
    </location>
</feature>
<sequence length="298" mass="33058">MHVTKPASSIRYLSYGVAMIAALSLQYNHATAFSSNDCSSTLFTCRRIAPSQRGSRYSQIMTMSRTDESSNCNNNLETQNVKRLPGRKRALLGKCGKAIAISTTLLYGPVARHYPRSTVHAASPYEEILAKVEVEGEKAFEDIKHGDIAALTIGESHAEVGEAAASGGKSLSRKERKDNKKKSQRCTNKGKLSLSKTDSGGKGGGDVLLTDKMAYNNYKAPMSKEEQNKVIKKLAFYSIFPVFVITTIRGQIKAYKEKKWVKKGLALVEEERQKYLEEKKKKKEGKNDDDDDDDDNES</sequence>
<dbReference type="AlphaFoldDB" id="A0ABD3RAZ1"/>
<evidence type="ECO:0000313" key="3">
    <source>
        <dbReference type="Proteomes" id="UP001530377"/>
    </source>
</evidence>
<evidence type="ECO:0000313" key="2">
    <source>
        <dbReference type="EMBL" id="KAL3810077.1"/>
    </source>
</evidence>
<gene>
    <name evidence="2" type="ORF">ACHAXA_011810</name>
</gene>
<name>A0ABD3RAZ1_9STRA</name>